<proteinExistence type="inferred from homology"/>
<accession>A0ABV7A095</accession>
<sequence length="305" mass="33339">MAQPTLKQLEAFIAVADTGLFRLASEKLNLSQPALSEQIAQLEYRLGARLLDRDRRGARLTPVGARVAERARRILADVRGLDAIVRSAAGNLGGLVRLGALPTLGPYLMPHVVPVLHKRYPELRLYVREGAGEALEEGVRSGQYDVALSVKPYRPEGLHVLPLIEERLFLGVARDDPASGQGAIGPDALAGRDVLTLEHGHRLSELVRTFARDAGARLLEDYQGTSLDGLRQMVGMGVGVSLFPALYVRSEIRNDRAVTALALDNADARRQIVLLWREGSPREGDYHELAGIIRDRAEALLKDMG</sequence>
<dbReference type="Pfam" id="PF00126">
    <property type="entry name" value="HTH_1"/>
    <property type="match status" value="1"/>
</dbReference>
<evidence type="ECO:0000256" key="2">
    <source>
        <dbReference type="ARBA" id="ARBA00023015"/>
    </source>
</evidence>
<dbReference type="EMBL" id="JBHRSV010000028">
    <property type="protein sequence ID" value="MFC2927079.1"/>
    <property type="molecule type" value="Genomic_DNA"/>
</dbReference>
<name>A0ABV7A095_9PROT</name>
<evidence type="ECO:0000256" key="5">
    <source>
        <dbReference type="ARBA" id="ARBA00023163"/>
    </source>
</evidence>
<evidence type="ECO:0000256" key="3">
    <source>
        <dbReference type="ARBA" id="ARBA00023125"/>
    </source>
</evidence>
<dbReference type="RefSeq" id="WP_343163069.1">
    <property type="nucleotide sequence ID" value="NZ_JBHRSV010000028.1"/>
</dbReference>
<comment type="caution">
    <text evidence="7">The sequence shown here is derived from an EMBL/GenBank/DDBJ whole genome shotgun (WGS) entry which is preliminary data.</text>
</comment>
<keyword evidence="3" id="KW-0238">DNA-binding</keyword>
<dbReference type="SUPFAM" id="SSF53850">
    <property type="entry name" value="Periplasmic binding protein-like II"/>
    <property type="match status" value="1"/>
</dbReference>
<dbReference type="PANTHER" id="PTHR30346">
    <property type="entry name" value="TRANSCRIPTIONAL DUAL REGULATOR HCAR-RELATED"/>
    <property type="match status" value="1"/>
</dbReference>
<dbReference type="SUPFAM" id="SSF46785">
    <property type="entry name" value="Winged helix' DNA-binding domain"/>
    <property type="match status" value="1"/>
</dbReference>
<dbReference type="Pfam" id="PF03466">
    <property type="entry name" value="LysR_substrate"/>
    <property type="match status" value="1"/>
</dbReference>
<dbReference type="PRINTS" id="PR00039">
    <property type="entry name" value="HTHLYSR"/>
</dbReference>
<protein>
    <submittedName>
        <fullName evidence="7">LysR substrate-binding domain-containing protein</fullName>
    </submittedName>
</protein>
<gene>
    <name evidence="7" type="ORF">ACFOOR_13265</name>
</gene>
<dbReference type="PANTHER" id="PTHR30346:SF26">
    <property type="entry name" value="HYDROGEN PEROXIDE-INDUCIBLE GENES ACTIVATOR"/>
    <property type="match status" value="1"/>
</dbReference>
<keyword evidence="5" id="KW-0804">Transcription</keyword>
<dbReference type="CDD" id="cd08411">
    <property type="entry name" value="PBP2_OxyR"/>
    <property type="match status" value="1"/>
</dbReference>
<keyword evidence="4" id="KW-0010">Activator</keyword>
<keyword evidence="8" id="KW-1185">Reference proteome</keyword>
<evidence type="ECO:0000259" key="6">
    <source>
        <dbReference type="PROSITE" id="PS50931"/>
    </source>
</evidence>
<dbReference type="InterPro" id="IPR036388">
    <property type="entry name" value="WH-like_DNA-bd_sf"/>
</dbReference>
<feature type="domain" description="HTH lysR-type" evidence="6">
    <location>
        <begin position="4"/>
        <end position="61"/>
    </location>
</feature>
<dbReference type="InterPro" id="IPR000847">
    <property type="entry name" value="LysR_HTH_N"/>
</dbReference>
<evidence type="ECO:0000313" key="8">
    <source>
        <dbReference type="Proteomes" id="UP001595379"/>
    </source>
</evidence>
<evidence type="ECO:0000256" key="1">
    <source>
        <dbReference type="ARBA" id="ARBA00009437"/>
    </source>
</evidence>
<dbReference type="Proteomes" id="UP001595379">
    <property type="component" value="Unassembled WGS sequence"/>
</dbReference>
<keyword evidence="2" id="KW-0805">Transcription regulation</keyword>
<dbReference type="InterPro" id="IPR005119">
    <property type="entry name" value="LysR_subst-bd"/>
</dbReference>
<organism evidence="7 8">
    <name type="scientific">Hyphobacterium vulgare</name>
    <dbReference type="NCBI Taxonomy" id="1736751"/>
    <lineage>
        <taxon>Bacteria</taxon>
        <taxon>Pseudomonadati</taxon>
        <taxon>Pseudomonadota</taxon>
        <taxon>Alphaproteobacteria</taxon>
        <taxon>Maricaulales</taxon>
        <taxon>Maricaulaceae</taxon>
        <taxon>Hyphobacterium</taxon>
    </lineage>
</organism>
<reference evidence="8" key="1">
    <citation type="journal article" date="2019" name="Int. J. Syst. Evol. Microbiol.">
        <title>The Global Catalogue of Microorganisms (GCM) 10K type strain sequencing project: providing services to taxonomists for standard genome sequencing and annotation.</title>
        <authorList>
            <consortium name="The Broad Institute Genomics Platform"/>
            <consortium name="The Broad Institute Genome Sequencing Center for Infectious Disease"/>
            <person name="Wu L."/>
            <person name="Ma J."/>
        </authorList>
    </citation>
    <scope>NUCLEOTIDE SEQUENCE [LARGE SCALE GENOMIC DNA]</scope>
    <source>
        <strain evidence="8">KCTC 52487</strain>
    </source>
</reference>
<evidence type="ECO:0000313" key="7">
    <source>
        <dbReference type="EMBL" id="MFC2927079.1"/>
    </source>
</evidence>
<dbReference type="InterPro" id="IPR036390">
    <property type="entry name" value="WH_DNA-bd_sf"/>
</dbReference>
<evidence type="ECO:0000256" key="4">
    <source>
        <dbReference type="ARBA" id="ARBA00023159"/>
    </source>
</evidence>
<comment type="similarity">
    <text evidence="1">Belongs to the LysR transcriptional regulatory family.</text>
</comment>
<dbReference type="PROSITE" id="PS50931">
    <property type="entry name" value="HTH_LYSR"/>
    <property type="match status" value="1"/>
</dbReference>
<dbReference type="Gene3D" id="1.10.10.10">
    <property type="entry name" value="Winged helix-like DNA-binding domain superfamily/Winged helix DNA-binding domain"/>
    <property type="match status" value="1"/>
</dbReference>
<dbReference type="Gene3D" id="3.40.190.10">
    <property type="entry name" value="Periplasmic binding protein-like II"/>
    <property type="match status" value="2"/>
</dbReference>